<evidence type="ECO:0000313" key="1">
    <source>
        <dbReference type="EMBL" id="CAB4134875.1"/>
    </source>
</evidence>
<evidence type="ECO:0000313" key="3">
    <source>
        <dbReference type="EMBL" id="CAB4192289.1"/>
    </source>
</evidence>
<sequence length="109" mass="12184">MTEHLPECPILKPCCDDLEFPAHGFCGNFVGGRCLHCMAECICEALRALKERVLNSAIYAVTAIERDRDALVWWERFGDNPDDPDQVTVLIELHRAIAAIDTQRKGSNG</sequence>
<organism evidence="3">
    <name type="scientific">uncultured Caudovirales phage</name>
    <dbReference type="NCBI Taxonomy" id="2100421"/>
    <lineage>
        <taxon>Viruses</taxon>
        <taxon>Duplodnaviria</taxon>
        <taxon>Heunggongvirae</taxon>
        <taxon>Uroviricota</taxon>
        <taxon>Caudoviricetes</taxon>
        <taxon>Peduoviridae</taxon>
        <taxon>Maltschvirus</taxon>
        <taxon>Maltschvirus maltsch</taxon>
    </lineage>
</organism>
<name>A0A6J5R5R1_9CAUD</name>
<dbReference type="EMBL" id="LR797182">
    <property type="protein sequence ID" value="CAB4192289.1"/>
    <property type="molecule type" value="Genomic_DNA"/>
</dbReference>
<gene>
    <name evidence="3" type="ORF">UFOVP1231_19</name>
    <name evidence="1" type="ORF">UFOVP283_28</name>
    <name evidence="2" type="ORF">UFOVP957_20</name>
</gene>
<proteinExistence type="predicted"/>
<accession>A0A6J5R5R1</accession>
<dbReference type="EMBL" id="LR796292">
    <property type="protein sequence ID" value="CAB4134875.1"/>
    <property type="molecule type" value="Genomic_DNA"/>
</dbReference>
<dbReference type="EMBL" id="LR796918">
    <property type="protein sequence ID" value="CAB4174077.1"/>
    <property type="molecule type" value="Genomic_DNA"/>
</dbReference>
<reference evidence="3" key="1">
    <citation type="submission" date="2020-05" db="EMBL/GenBank/DDBJ databases">
        <authorList>
            <person name="Chiriac C."/>
            <person name="Salcher M."/>
            <person name="Ghai R."/>
            <person name="Kavagutti S V."/>
        </authorList>
    </citation>
    <scope>NUCLEOTIDE SEQUENCE</scope>
</reference>
<protein>
    <submittedName>
        <fullName evidence="3">Uncharacterized protein</fullName>
    </submittedName>
</protein>
<evidence type="ECO:0000313" key="2">
    <source>
        <dbReference type="EMBL" id="CAB4174077.1"/>
    </source>
</evidence>